<organism evidence="9 10">
    <name type="scientific">Nitratidesulfovibrio vulgaris (strain DP4)</name>
    <name type="common">Desulfovibrio vulgaris</name>
    <dbReference type="NCBI Taxonomy" id="391774"/>
    <lineage>
        <taxon>Bacteria</taxon>
        <taxon>Pseudomonadati</taxon>
        <taxon>Thermodesulfobacteriota</taxon>
        <taxon>Desulfovibrionia</taxon>
        <taxon>Desulfovibrionales</taxon>
        <taxon>Desulfovibrionaceae</taxon>
        <taxon>Nitratidesulfovibrio</taxon>
    </lineage>
</organism>
<dbReference type="GO" id="GO:0015129">
    <property type="term" value="F:lactate transmembrane transporter activity"/>
    <property type="evidence" value="ECO:0007669"/>
    <property type="project" value="UniProtKB-UniRule"/>
</dbReference>
<evidence type="ECO:0000256" key="5">
    <source>
        <dbReference type="ARBA" id="ARBA00022692"/>
    </source>
</evidence>
<keyword evidence="7 8" id="KW-0472">Membrane</keyword>
<evidence type="ECO:0000313" key="10">
    <source>
        <dbReference type="Proteomes" id="UP000009173"/>
    </source>
</evidence>
<feature type="transmembrane region" description="Helical" evidence="8">
    <location>
        <begin position="183"/>
        <end position="204"/>
    </location>
</feature>
<comment type="similarity">
    <text evidence="2 8">Belongs to the lactate permease family.</text>
</comment>
<feature type="transmembrane region" description="Helical" evidence="8">
    <location>
        <begin position="241"/>
        <end position="258"/>
    </location>
</feature>
<dbReference type="NCBIfam" id="TIGR00795">
    <property type="entry name" value="lctP"/>
    <property type="match status" value="1"/>
</dbReference>
<proteinExistence type="inferred from homology"/>
<keyword evidence="5 8" id="KW-0812">Transmembrane</keyword>
<dbReference type="RefSeq" id="WP_010939560.1">
    <property type="nucleotide sequence ID" value="NC_008751.1"/>
</dbReference>
<reference evidence="10" key="1">
    <citation type="journal article" date="2009" name="Environ. Microbiol.">
        <title>Contribution of mobile genetic elements to Desulfovibrio vulgaris genome plasticity.</title>
        <authorList>
            <person name="Walker C.B."/>
            <person name="Stolyar S."/>
            <person name="Chivian D."/>
            <person name="Pinel N."/>
            <person name="Gabster J.A."/>
            <person name="Dehal P.S."/>
            <person name="He Z."/>
            <person name="Yang Z.K."/>
            <person name="Yen H.C."/>
            <person name="Zhou J."/>
            <person name="Wall J.D."/>
            <person name="Hazen T.C."/>
            <person name="Arkin A.P."/>
            <person name="Stahl D.A."/>
        </authorList>
    </citation>
    <scope>NUCLEOTIDE SEQUENCE [LARGE SCALE GENOMIC DNA]</scope>
    <source>
        <strain evidence="10">DP4</strain>
    </source>
</reference>
<comment type="function">
    <text evidence="8">Uptake of L-lactate across the membrane. Can also transport D-lactate and glycolate.</text>
</comment>
<feature type="transmembrane region" description="Helical" evidence="8">
    <location>
        <begin position="104"/>
        <end position="124"/>
    </location>
</feature>
<protein>
    <recommendedName>
        <fullName evidence="8">L-lactate permease</fullName>
    </recommendedName>
</protein>
<feature type="transmembrane region" description="Helical" evidence="8">
    <location>
        <begin position="158"/>
        <end position="177"/>
    </location>
</feature>
<dbReference type="HOGENOM" id="CLU_021628_0_0_7"/>
<feature type="transmembrane region" description="Helical" evidence="8">
    <location>
        <begin position="62"/>
        <end position="83"/>
    </location>
</feature>
<evidence type="ECO:0000256" key="6">
    <source>
        <dbReference type="ARBA" id="ARBA00022989"/>
    </source>
</evidence>
<feature type="transmembrane region" description="Helical" evidence="8">
    <location>
        <begin position="211"/>
        <end position="229"/>
    </location>
</feature>
<feature type="transmembrane region" description="Helical" evidence="8">
    <location>
        <begin position="6"/>
        <end position="23"/>
    </location>
</feature>
<evidence type="ECO:0000256" key="8">
    <source>
        <dbReference type="RuleBase" id="RU365092"/>
    </source>
</evidence>
<evidence type="ECO:0000256" key="2">
    <source>
        <dbReference type="ARBA" id="ARBA00010100"/>
    </source>
</evidence>
<evidence type="ECO:0000256" key="4">
    <source>
        <dbReference type="ARBA" id="ARBA00022475"/>
    </source>
</evidence>
<feature type="transmembrane region" description="Helical" evidence="8">
    <location>
        <begin position="130"/>
        <end position="151"/>
    </location>
</feature>
<name>A0A0H3A761_NITV4</name>
<dbReference type="Proteomes" id="UP000009173">
    <property type="component" value="Chromosome"/>
</dbReference>
<dbReference type="KEGG" id="dvl:Dvul_0970"/>
<feature type="transmembrane region" description="Helical" evidence="8">
    <location>
        <begin position="396"/>
        <end position="413"/>
    </location>
</feature>
<sequence>MDSMQLVLALSPIVWLIFSLIVLKLPAYRTCALTLAATVCIAVFGPWHMAPLSAGTAALEGAALGLWPIMVVIVAAVFTYNLAQHTGSMNVITRMLSGITTDKRLLVLIVAWGFGGFLEGVAGYGTAVAIPASILAAMGFQPMFAAVICLVANTVPTAFGAIGIPIVTMASVTGLPVETISYYTALQLSVFIILITFLLVILTAGFKGIRGVFWATLVSGVAFALPQLYTAKYMGAELPCLIGSVCSMVATIVWARIFHRDTAAVETEPLPTADKVKAWLPYIFVFSFIILCSNLFPLIKDTLGAVKTTVVIHGDTPFTFKWLATPGSLIIIATYLGGMIQGVRFGEITGVLVKTARKLAFSAVTVVSIVALAKVMASSGMINTLAVAVADATSSYFPLIAPLLGALGTFVTGSDTSSNVLFGQLQMEVANRISIDRAWIVAASAAGATAGKMISPQSIAVATAATGLVGSEGRIMNRTLAVCVGYVLILGTLVYVAIPYLHMLQG</sequence>
<dbReference type="InterPro" id="IPR003804">
    <property type="entry name" value="Lactate_perm"/>
</dbReference>
<feature type="transmembrane region" description="Helical" evidence="8">
    <location>
        <begin position="30"/>
        <end position="50"/>
    </location>
</feature>
<gene>
    <name evidence="9" type="ordered locus">Dvul_0970</name>
</gene>
<dbReference type="PANTHER" id="PTHR30003:SF0">
    <property type="entry name" value="GLYCOLATE PERMEASE GLCA-RELATED"/>
    <property type="match status" value="1"/>
</dbReference>
<evidence type="ECO:0000313" key="9">
    <source>
        <dbReference type="EMBL" id="ABM27991.1"/>
    </source>
</evidence>
<evidence type="ECO:0000256" key="3">
    <source>
        <dbReference type="ARBA" id="ARBA00022448"/>
    </source>
</evidence>
<dbReference type="PANTHER" id="PTHR30003">
    <property type="entry name" value="L-LACTATE PERMEASE"/>
    <property type="match status" value="1"/>
</dbReference>
<evidence type="ECO:0000256" key="7">
    <source>
        <dbReference type="ARBA" id="ARBA00023136"/>
    </source>
</evidence>
<dbReference type="EMBL" id="CP000527">
    <property type="protein sequence ID" value="ABM27991.1"/>
    <property type="molecule type" value="Genomic_DNA"/>
</dbReference>
<evidence type="ECO:0000256" key="1">
    <source>
        <dbReference type="ARBA" id="ARBA00004651"/>
    </source>
</evidence>
<dbReference type="GO" id="GO:0015295">
    <property type="term" value="F:solute:proton symporter activity"/>
    <property type="evidence" value="ECO:0007669"/>
    <property type="project" value="TreeGrafter"/>
</dbReference>
<feature type="transmembrane region" description="Helical" evidence="8">
    <location>
        <begin position="359"/>
        <end position="376"/>
    </location>
</feature>
<dbReference type="Pfam" id="PF02652">
    <property type="entry name" value="Lactate_perm"/>
    <property type="match status" value="1"/>
</dbReference>
<keyword evidence="6 8" id="KW-1133">Transmembrane helix</keyword>
<feature type="transmembrane region" description="Helical" evidence="8">
    <location>
        <begin position="279"/>
        <end position="299"/>
    </location>
</feature>
<dbReference type="AlphaFoldDB" id="A0A0H3A761"/>
<accession>A0A0H3A761</accession>
<feature type="transmembrane region" description="Helical" evidence="8">
    <location>
        <begin position="319"/>
        <end position="338"/>
    </location>
</feature>
<dbReference type="GO" id="GO:0005886">
    <property type="term" value="C:plasma membrane"/>
    <property type="evidence" value="ECO:0007669"/>
    <property type="project" value="UniProtKB-SubCell"/>
</dbReference>
<keyword evidence="3 8" id="KW-0813">Transport</keyword>
<feature type="transmembrane region" description="Helical" evidence="8">
    <location>
        <begin position="480"/>
        <end position="501"/>
    </location>
</feature>
<comment type="subcellular location">
    <subcellularLocation>
        <location evidence="1 8">Cell membrane</location>
        <topology evidence="1 8">Multi-pass membrane protein</topology>
    </subcellularLocation>
</comment>
<keyword evidence="4 8" id="KW-1003">Cell membrane</keyword>